<comment type="catalytic activity">
    <reaction evidence="1">
        <text>ATP + protein L-histidine = ADP + protein N-phospho-L-histidine.</text>
        <dbReference type="EC" id="2.7.13.3"/>
    </reaction>
</comment>
<protein>
    <recommendedName>
        <fullName evidence="3">histidine kinase</fullName>
        <ecNumber evidence="3">2.7.13.3</ecNumber>
    </recommendedName>
</protein>
<dbReference type="Pfam" id="PF00989">
    <property type="entry name" value="PAS"/>
    <property type="match status" value="1"/>
</dbReference>
<dbReference type="RefSeq" id="WP_167683408.1">
    <property type="nucleotide sequence ID" value="NZ_QHLQ01000005.1"/>
</dbReference>
<dbReference type="EMBL" id="QHLQ01000005">
    <property type="protein sequence ID" value="NIZ60831.1"/>
    <property type="molecule type" value="Genomic_DNA"/>
</dbReference>
<evidence type="ECO:0000256" key="2">
    <source>
        <dbReference type="ARBA" id="ARBA00004651"/>
    </source>
</evidence>
<keyword evidence="11 14" id="KW-1133">Transmembrane helix</keyword>
<feature type="domain" description="PAS" evidence="16">
    <location>
        <begin position="393"/>
        <end position="434"/>
    </location>
</feature>
<evidence type="ECO:0000259" key="15">
    <source>
        <dbReference type="PROSITE" id="PS50109"/>
    </source>
</evidence>
<dbReference type="Proteomes" id="UP001429564">
    <property type="component" value="Unassembled WGS sequence"/>
</dbReference>
<dbReference type="InterPro" id="IPR017232">
    <property type="entry name" value="NtrY"/>
</dbReference>
<dbReference type="SUPFAM" id="SSF55785">
    <property type="entry name" value="PYP-like sensor domain (PAS domain)"/>
    <property type="match status" value="1"/>
</dbReference>
<dbReference type="SUPFAM" id="SSF158472">
    <property type="entry name" value="HAMP domain-like"/>
    <property type="match status" value="1"/>
</dbReference>
<dbReference type="InterPro" id="IPR003660">
    <property type="entry name" value="HAMP_dom"/>
</dbReference>
<dbReference type="PANTHER" id="PTHR43065:SF10">
    <property type="entry name" value="PEROXIDE STRESS-ACTIVATED HISTIDINE KINASE MAK3"/>
    <property type="match status" value="1"/>
</dbReference>
<dbReference type="SUPFAM" id="SSF55874">
    <property type="entry name" value="ATPase domain of HSP90 chaperone/DNA topoisomerase II/histidine kinase"/>
    <property type="match status" value="1"/>
</dbReference>
<evidence type="ECO:0000256" key="5">
    <source>
        <dbReference type="ARBA" id="ARBA00022553"/>
    </source>
</evidence>
<accession>A0ABX0W5X6</accession>
<name>A0ABX0W5X6_9RHOB</name>
<keyword evidence="19" id="KW-1185">Reference proteome</keyword>
<keyword evidence="8" id="KW-0547">Nucleotide-binding</keyword>
<dbReference type="Gene3D" id="1.10.287.130">
    <property type="match status" value="1"/>
</dbReference>
<dbReference type="CDD" id="cd00130">
    <property type="entry name" value="PAS"/>
    <property type="match status" value="1"/>
</dbReference>
<evidence type="ECO:0000256" key="9">
    <source>
        <dbReference type="ARBA" id="ARBA00022777"/>
    </source>
</evidence>
<evidence type="ECO:0000256" key="3">
    <source>
        <dbReference type="ARBA" id="ARBA00012438"/>
    </source>
</evidence>
<dbReference type="InterPro" id="IPR003594">
    <property type="entry name" value="HATPase_dom"/>
</dbReference>
<dbReference type="Gene3D" id="3.30.565.10">
    <property type="entry name" value="Histidine kinase-like ATPase, C-terminal domain"/>
    <property type="match status" value="1"/>
</dbReference>
<organism evidence="18 19">
    <name type="scientific">Parasedimentitalea denitrificans</name>
    <dbReference type="NCBI Taxonomy" id="2211118"/>
    <lineage>
        <taxon>Bacteria</taxon>
        <taxon>Pseudomonadati</taxon>
        <taxon>Pseudomonadota</taxon>
        <taxon>Alphaproteobacteria</taxon>
        <taxon>Rhodobacterales</taxon>
        <taxon>Paracoccaceae</taxon>
        <taxon>Parasedimentitalea</taxon>
    </lineage>
</organism>
<comment type="subcellular location">
    <subcellularLocation>
        <location evidence="2">Cell membrane</location>
        <topology evidence="2">Multi-pass membrane protein</topology>
    </subcellularLocation>
</comment>
<dbReference type="PROSITE" id="PS50112">
    <property type="entry name" value="PAS"/>
    <property type="match status" value="1"/>
</dbReference>
<dbReference type="InterPro" id="IPR036097">
    <property type="entry name" value="HisK_dim/P_sf"/>
</dbReference>
<dbReference type="EC" id="2.7.13.3" evidence="3"/>
<feature type="transmembrane region" description="Helical" evidence="14">
    <location>
        <begin position="306"/>
        <end position="327"/>
    </location>
</feature>
<dbReference type="SMART" id="SM00387">
    <property type="entry name" value="HATPase_c"/>
    <property type="match status" value="1"/>
</dbReference>
<dbReference type="PROSITE" id="PS50885">
    <property type="entry name" value="HAMP"/>
    <property type="match status" value="1"/>
</dbReference>
<dbReference type="Pfam" id="PF00512">
    <property type="entry name" value="HisKA"/>
    <property type="match status" value="1"/>
</dbReference>
<dbReference type="InterPro" id="IPR013767">
    <property type="entry name" value="PAS_fold"/>
</dbReference>
<dbReference type="Pfam" id="PF19312">
    <property type="entry name" value="NtrY_N"/>
    <property type="match status" value="1"/>
</dbReference>
<evidence type="ECO:0000256" key="4">
    <source>
        <dbReference type="ARBA" id="ARBA00022475"/>
    </source>
</evidence>
<dbReference type="CDD" id="cd06225">
    <property type="entry name" value="HAMP"/>
    <property type="match status" value="1"/>
</dbReference>
<dbReference type="InterPro" id="IPR004358">
    <property type="entry name" value="Sig_transdc_His_kin-like_C"/>
</dbReference>
<evidence type="ECO:0000256" key="11">
    <source>
        <dbReference type="ARBA" id="ARBA00022989"/>
    </source>
</evidence>
<reference evidence="18 19" key="1">
    <citation type="submission" date="2018-05" db="EMBL/GenBank/DDBJ databases">
        <authorList>
            <person name="Zhang Y.-J."/>
        </authorList>
    </citation>
    <scope>NUCLEOTIDE SEQUENCE [LARGE SCALE GENOMIC DNA]</scope>
    <source>
        <strain evidence="18 19">CY04</strain>
    </source>
</reference>
<keyword evidence="12" id="KW-0902">Two-component regulatory system</keyword>
<dbReference type="Gene3D" id="3.30.450.20">
    <property type="entry name" value="PAS domain"/>
    <property type="match status" value="1"/>
</dbReference>
<dbReference type="PANTHER" id="PTHR43065">
    <property type="entry name" value="SENSOR HISTIDINE KINASE"/>
    <property type="match status" value="1"/>
</dbReference>
<evidence type="ECO:0000313" key="18">
    <source>
        <dbReference type="EMBL" id="NIZ60831.1"/>
    </source>
</evidence>
<feature type="domain" description="Histidine kinase" evidence="15">
    <location>
        <begin position="518"/>
        <end position="744"/>
    </location>
</feature>
<evidence type="ECO:0000313" key="19">
    <source>
        <dbReference type="Proteomes" id="UP001429564"/>
    </source>
</evidence>
<evidence type="ECO:0000256" key="6">
    <source>
        <dbReference type="ARBA" id="ARBA00022679"/>
    </source>
</evidence>
<dbReference type="InterPro" id="IPR045671">
    <property type="entry name" value="NtrY-like_N"/>
</dbReference>
<dbReference type="SMART" id="SM00388">
    <property type="entry name" value="HisKA"/>
    <property type="match status" value="1"/>
</dbReference>
<dbReference type="InterPro" id="IPR000014">
    <property type="entry name" value="PAS"/>
</dbReference>
<evidence type="ECO:0000259" key="16">
    <source>
        <dbReference type="PROSITE" id="PS50112"/>
    </source>
</evidence>
<dbReference type="PRINTS" id="PR00344">
    <property type="entry name" value="BCTRLSENSOR"/>
</dbReference>
<keyword evidence="9 18" id="KW-0418">Kinase</keyword>
<dbReference type="SUPFAM" id="SSF47384">
    <property type="entry name" value="Homodimeric domain of signal transducing histidine kinase"/>
    <property type="match status" value="1"/>
</dbReference>
<dbReference type="InterPro" id="IPR036890">
    <property type="entry name" value="HATPase_C_sf"/>
</dbReference>
<keyword evidence="6" id="KW-0808">Transferase</keyword>
<dbReference type="InterPro" id="IPR035965">
    <property type="entry name" value="PAS-like_dom_sf"/>
</dbReference>
<evidence type="ECO:0000256" key="8">
    <source>
        <dbReference type="ARBA" id="ARBA00022741"/>
    </source>
</evidence>
<evidence type="ECO:0000256" key="12">
    <source>
        <dbReference type="ARBA" id="ARBA00023012"/>
    </source>
</evidence>
<dbReference type="PROSITE" id="PS50109">
    <property type="entry name" value="HIS_KIN"/>
    <property type="match status" value="1"/>
</dbReference>
<keyword evidence="7 14" id="KW-0812">Transmembrane</keyword>
<gene>
    <name evidence="18" type="ORF">DL239_07580</name>
</gene>
<feature type="transmembrane region" description="Helical" evidence="14">
    <location>
        <begin position="101"/>
        <end position="124"/>
    </location>
</feature>
<evidence type="ECO:0000256" key="7">
    <source>
        <dbReference type="ARBA" id="ARBA00022692"/>
    </source>
</evidence>
<keyword evidence="4" id="KW-1003">Cell membrane</keyword>
<proteinExistence type="predicted"/>
<dbReference type="PIRSF" id="PIRSF037532">
    <property type="entry name" value="STHK_NtrY"/>
    <property type="match status" value="1"/>
</dbReference>
<evidence type="ECO:0000259" key="17">
    <source>
        <dbReference type="PROSITE" id="PS50885"/>
    </source>
</evidence>
<dbReference type="InterPro" id="IPR003661">
    <property type="entry name" value="HisK_dim/P_dom"/>
</dbReference>
<comment type="caution">
    <text evidence="18">The sequence shown here is derived from an EMBL/GenBank/DDBJ whole genome shotgun (WGS) entry which is preliminary data.</text>
</comment>
<feature type="transmembrane region" description="Helical" evidence="14">
    <location>
        <begin position="60"/>
        <end position="81"/>
    </location>
</feature>
<dbReference type="SMART" id="SM00304">
    <property type="entry name" value="HAMP"/>
    <property type="match status" value="1"/>
</dbReference>
<evidence type="ECO:0000256" key="13">
    <source>
        <dbReference type="ARBA" id="ARBA00023136"/>
    </source>
</evidence>
<sequence length="759" mass="84653">MAHRSHIHSTLGPFGALDRWRRTRRARNMGTLGIVVLGPLLAVITFLVLGPFGWRASSPVLRLILLADLVYVLTIAALVLAQMGRLLAARRIKSAGSRLHLRLIGAFTFLALVPTVTVAVFAGLTVNVGLEGWFSERVRQVVGSSLAAAEAYQEQQRRDLSEDAKALARFLDQSRTRSFYLNDAELRQILTQGQLQIQRGLREAYVIDGDGEIRIRGERSYEFDFERPGGDDISNASIDGLTILQDWDNNEFRALVRLDAFVDRYLYVSRNVDGELLNLLDETKQTAHLYQQLENERGRVLFEFGMLYLGFAMLLILAAMWLGMWFAERLSRPVGRLTIAAKRVGGGDLNVQVPEENTGDEIADLGRYFNHMTRDLQVQRDALLENTRHIEDRRRLFDSVLSSVTSGVVGLDEQGRVTFVNKSAERLLDWHEEQQSLALSVAVPEFGPMFANLTAAGGEAVQGEIKVTRQGRLENLLVRMSPRLSEHGTLEGYVVAFEDVTDLVSAQRMAAWGDVARRIAHEIKNPLTPIQLSAERIKRKFAPQLGEENSDKLEAMTDVIVRQTNDLRRIVDEFSKFARMPEPDRREEDLAQLVKDAVLLQQSGQPDIQFVTEIPEASFLSEVDATMISQALTNLIKNAGEAIATRERKTGQSVVDPQVQVNLSETDSFYQITIADNGIGLPEDRARLFEPYVTTRDEGTGLGLPIVKKIIEEHGGSLVLEDAPLFDGQQHRGAMAVIRLPAAAYVAQTNKTTMKAGLT</sequence>
<evidence type="ECO:0000256" key="14">
    <source>
        <dbReference type="SAM" id="Phobius"/>
    </source>
</evidence>
<dbReference type="GO" id="GO:0016301">
    <property type="term" value="F:kinase activity"/>
    <property type="evidence" value="ECO:0007669"/>
    <property type="project" value="UniProtKB-KW"/>
</dbReference>
<dbReference type="Pfam" id="PF00672">
    <property type="entry name" value="HAMP"/>
    <property type="match status" value="1"/>
</dbReference>
<evidence type="ECO:0000256" key="10">
    <source>
        <dbReference type="ARBA" id="ARBA00022840"/>
    </source>
</evidence>
<feature type="transmembrane region" description="Helical" evidence="14">
    <location>
        <begin position="29"/>
        <end position="54"/>
    </location>
</feature>
<dbReference type="Gene3D" id="6.10.340.10">
    <property type="match status" value="1"/>
</dbReference>
<evidence type="ECO:0000256" key="1">
    <source>
        <dbReference type="ARBA" id="ARBA00000085"/>
    </source>
</evidence>
<feature type="domain" description="HAMP" evidence="17">
    <location>
        <begin position="328"/>
        <end position="381"/>
    </location>
</feature>
<dbReference type="CDD" id="cd00082">
    <property type="entry name" value="HisKA"/>
    <property type="match status" value="1"/>
</dbReference>
<keyword evidence="13 14" id="KW-0472">Membrane</keyword>
<keyword evidence="10" id="KW-0067">ATP-binding</keyword>
<keyword evidence="5" id="KW-0597">Phosphoprotein</keyword>
<dbReference type="InterPro" id="IPR005467">
    <property type="entry name" value="His_kinase_dom"/>
</dbReference>
<dbReference type="SMART" id="SM00091">
    <property type="entry name" value="PAS"/>
    <property type="match status" value="1"/>
</dbReference>
<dbReference type="Pfam" id="PF02518">
    <property type="entry name" value="HATPase_c"/>
    <property type="match status" value="1"/>
</dbReference>